<feature type="transmembrane region" description="Helical" evidence="2">
    <location>
        <begin position="214"/>
        <end position="232"/>
    </location>
</feature>
<dbReference type="Proteomes" id="UP000682877">
    <property type="component" value="Chromosome 1"/>
</dbReference>
<feature type="transmembrane region" description="Helical" evidence="2">
    <location>
        <begin position="337"/>
        <end position="359"/>
    </location>
</feature>
<feature type="transmembrane region" description="Helical" evidence="2">
    <location>
        <begin position="102"/>
        <end position="127"/>
    </location>
</feature>
<feature type="transmembrane region" description="Helical" evidence="2">
    <location>
        <begin position="70"/>
        <end position="90"/>
    </location>
</feature>
<reference evidence="3" key="1">
    <citation type="submission" date="2021-01" db="EMBL/GenBank/DDBJ databases">
        <authorList>
            <person name="Bezrukov I."/>
        </authorList>
    </citation>
    <scope>NUCLEOTIDE SEQUENCE</scope>
</reference>
<accession>A0A8S1ZEM0</accession>
<dbReference type="EMBL" id="LR999451">
    <property type="protein sequence ID" value="CAE5958204.1"/>
    <property type="molecule type" value="Genomic_DNA"/>
</dbReference>
<evidence type="ECO:0000256" key="2">
    <source>
        <dbReference type="SAM" id="Phobius"/>
    </source>
</evidence>
<name>A0A8S1ZEM0_ARAAE</name>
<evidence type="ECO:0000313" key="3">
    <source>
        <dbReference type="EMBL" id="CAE5958204.1"/>
    </source>
</evidence>
<feature type="transmembrane region" description="Helical" evidence="2">
    <location>
        <begin position="16"/>
        <end position="33"/>
    </location>
</feature>
<keyword evidence="4" id="KW-1185">Reference proteome</keyword>
<feature type="transmembrane region" description="Helical" evidence="2">
    <location>
        <begin position="371"/>
        <end position="390"/>
    </location>
</feature>
<gene>
    <name evidence="3" type="ORF">AARE701A_LOCUS1827</name>
</gene>
<evidence type="ECO:0000256" key="1">
    <source>
        <dbReference type="SAM" id="MobiDB-lite"/>
    </source>
</evidence>
<sequence length="395" mass="44621">MDDDGAVERREVQRRLIVRFAVAVTLVLFTGVYKRAAGFNGSDPNLGTETTENEHDAFYWASMFNKAAQIYSLAATIHTLPTTLMLALVMRCRIYCNCDTQILMSFIFSLLFTIFVSIFSCKIPIAMDDGAVEIREEKRERREEQRRLIVRFVAAVALDLFTGVYKRAAGFDGSDPNSGTETTENEHSATTDAKSPRRLRSEASVWFHLRNDLALSHGVSSLVGDLLVVLIADGFNLYLALCVRSVSWVTFLWFVVESESSSAFFVWNVSLAMDGVVEIREENRDEGREELRRLNGRFFVAVLLELSTRVCKRAAGSYPNPTKTGHVAYSWAMEFNLWAHLAFTLVIFRTIFAPMVVKLEGMRKVRQECDVQLLVGLIFVVLTLSFSAYLRCFVG</sequence>
<keyword evidence="2" id="KW-0472">Membrane</keyword>
<feature type="region of interest" description="Disordered" evidence="1">
    <location>
        <begin position="175"/>
        <end position="196"/>
    </location>
</feature>
<proteinExistence type="predicted"/>
<organism evidence="3 4">
    <name type="scientific">Arabidopsis arenosa</name>
    <name type="common">Sand rock-cress</name>
    <name type="synonym">Cardaminopsis arenosa</name>
    <dbReference type="NCBI Taxonomy" id="38785"/>
    <lineage>
        <taxon>Eukaryota</taxon>
        <taxon>Viridiplantae</taxon>
        <taxon>Streptophyta</taxon>
        <taxon>Embryophyta</taxon>
        <taxon>Tracheophyta</taxon>
        <taxon>Spermatophyta</taxon>
        <taxon>Magnoliopsida</taxon>
        <taxon>eudicotyledons</taxon>
        <taxon>Gunneridae</taxon>
        <taxon>Pentapetalae</taxon>
        <taxon>rosids</taxon>
        <taxon>malvids</taxon>
        <taxon>Brassicales</taxon>
        <taxon>Brassicaceae</taxon>
        <taxon>Camelineae</taxon>
        <taxon>Arabidopsis</taxon>
    </lineage>
</organism>
<protein>
    <submittedName>
        <fullName evidence="3">Uncharacterized protein</fullName>
    </submittedName>
</protein>
<keyword evidence="2" id="KW-1133">Transmembrane helix</keyword>
<dbReference type="AlphaFoldDB" id="A0A8S1ZEM0"/>
<keyword evidence="2" id="KW-0812">Transmembrane</keyword>
<evidence type="ECO:0000313" key="4">
    <source>
        <dbReference type="Proteomes" id="UP000682877"/>
    </source>
</evidence>